<dbReference type="GO" id="GO:0046872">
    <property type="term" value="F:metal ion binding"/>
    <property type="evidence" value="ECO:0007669"/>
    <property type="project" value="InterPro"/>
</dbReference>
<dbReference type="InterPro" id="IPR018062">
    <property type="entry name" value="HTH_AraC-typ_CS"/>
</dbReference>
<gene>
    <name evidence="5" type="ORF">DUE52_23860</name>
</gene>
<dbReference type="PROSITE" id="PS01124">
    <property type="entry name" value="HTH_ARAC_FAMILY_2"/>
    <property type="match status" value="1"/>
</dbReference>
<dbReference type="PANTHER" id="PTHR43280">
    <property type="entry name" value="ARAC-FAMILY TRANSCRIPTIONAL REGULATOR"/>
    <property type="match status" value="1"/>
</dbReference>
<keyword evidence="2" id="KW-0238">DNA-binding</keyword>
<proteinExistence type="predicted"/>
<accession>A0A368JKL4</accession>
<dbReference type="EMBL" id="QOWE01000022">
    <property type="protein sequence ID" value="RCR67093.1"/>
    <property type="molecule type" value="Genomic_DNA"/>
</dbReference>
<evidence type="ECO:0000256" key="2">
    <source>
        <dbReference type="ARBA" id="ARBA00023125"/>
    </source>
</evidence>
<dbReference type="InterPro" id="IPR036163">
    <property type="entry name" value="HMA_dom_sf"/>
</dbReference>
<dbReference type="InterPro" id="IPR009057">
    <property type="entry name" value="Homeodomain-like_sf"/>
</dbReference>
<organism evidence="5 6">
    <name type="scientific">Larkinella punicea</name>
    <dbReference type="NCBI Taxonomy" id="2315727"/>
    <lineage>
        <taxon>Bacteria</taxon>
        <taxon>Pseudomonadati</taxon>
        <taxon>Bacteroidota</taxon>
        <taxon>Cytophagia</taxon>
        <taxon>Cytophagales</taxon>
        <taxon>Spirosomataceae</taxon>
        <taxon>Larkinella</taxon>
    </lineage>
</organism>
<dbReference type="RefSeq" id="WP_114408580.1">
    <property type="nucleotide sequence ID" value="NZ_QOWE01000022.1"/>
</dbReference>
<comment type="caution">
    <text evidence="5">The sequence shown here is derived from an EMBL/GenBank/DDBJ whole genome shotgun (WGS) entry which is preliminary data.</text>
</comment>
<keyword evidence="6" id="KW-1185">Reference proteome</keyword>
<dbReference type="AlphaFoldDB" id="A0A368JKL4"/>
<dbReference type="Gene3D" id="1.10.10.60">
    <property type="entry name" value="Homeodomain-like"/>
    <property type="match status" value="1"/>
</dbReference>
<dbReference type="PROSITE" id="PS00041">
    <property type="entry name" value="HTH_ARAC_FAMILY_1"/>
    <property type="match status" value="1"/>
</dbReference>
<evidence type="ECO:0000256" key="1">
    <source>
        <dbReference type="ARBA" id="ARBA00023015"/>
    </source>
</evidence>
<dbReference type="GO" id="GO:0043565">
    <property type="term" value="F:sequence-specific DNA binding"/>
    <property type="evidence" value="ECO:0007669"/>
    <property type="project" value="InterPro"/>
</dbReference>
<evidence type="ECO:0000259" key="4">
    <source>
        <dbReference type="PROSITE" id="PS01124"/>
    </source>
</evidence>
<dbReference type="OrthoDB" id="952277at2"/>
<reference evidence="5 6" key="1">
    <citation type="submission" date="2018-07" db="EMBL/GenBank/DDBJ databases">
        <title>Genome analysis of Larkinella rosea.</title>
        <authorList>
            <person name="Zhou Z."/>
            <person name="Wang G."/>
        </authorList>
    </citation>
    <scope>NUCLEOTIDE SEQUENCE [LARGE SCALE GENOMIC DNA]</scope>
    <source>
        <strain evidence="6">zzj9</strain>
    </source>
</reference>
<sequence>MNTELRIRGMVCGRCIQAVEGELKALGLVPTDVQLGVAAVSSINTKQLHELSKRLETLGFSLLVDRKAELIQLVKDLIQETLQRYDLGDNKVRYSDLLEEKTGVDYDTLSSLFSGYEGITIEKYTIEKRLDKVKEWLVYSDLTLSEIAYRTGFSSLQHLSNQFKQVTGLSPSHFKMIKVERDEIRHRIAEHMNS</sequence>
<dbReference type="SUPFAM" id="SSF55008">
    <property type="entry name" value="HMA, heavy metal-associated domain"/>
    <property type="match status" value="1"/>
</dbReference>
<dbReference type="Proteomes" id="UP000253383">
    <property type="component" value="Unassembled WGS sequence"/>
</dbReference>
<dbReference type="Gene3D" id="3.30.70.100">
    <property type="match status" value="1"/>
</dbReference>
<feature type="domain" description="HTH araC/xylS-type" evidence="4">
    <location>
        <begin position="72"/>
        <end position="177"/>
    </location>
</feature>
<evidence type="ECO:0000313" key="5">
    <source>
        <dbReference type="EMBL" id="RCR67093.1"/>
    </source>
</evidence>
<keyword evidence="3" id="KW-0804">Transcription</keyword>
<dbReference type="PANTHER" id="PTHR43280:SF31">
    <property type="entry name" value="TRANSCRIPTIONAL REGULATORY PROTEIN"/>
    <property type="match status" value="1"/>
</dbReference>
<keyword evidence="1" id="KW-0805">Transcription regulation</keyword>
<protein>
    <submittedName>
        <fullName evidence="5">AraC family transcriptional regulator</fullName>
    </submittedName>
</protein>
<evidence type="ECO:0000256" key="3">
    <source>
        <dbReference type="ARBA" id="ARBA00023163"/>
    </source>
</evidence>
<dbReference type="GO" id="GO:0003700">
    <property type="term" value="F:DNA-binding transcription factor activity"/>
    <property type="evidence" value="ECO:0007669"/>
    <property type="project" value="InterPro"/>
</dbReference>
<dbReference type="SUPFAM" id="SSF46689">
    <property type="entry name" value="Homeodomain-like"/>
    <property type="match status" value="1"/>
</dbReference>
<dbReference type="SMART" id="SM00342">
    <property type="entry name" value="HTH_ARAC"/>
    <property type="match status" value="1"/>
</dbReference>
<dbReference type="InterPro" id="IPR018060">
    <property type="entry name" value="HTH_AraC"/>
</dbReference>
<name>A0A368JKL4_9BACT</name>
<evidence type="ECO:0000313" key="6">
    <source>
        <dbReference type="Proteomes" id="UP000253383"/>
    </source>
</evidence>
<dbReference type="Pfam" id="PF12833">
    <property type="entry name" value="HTH_18"/>
    <property type="match status" value="1"/>
</dbReference>